<organism evidence="1 2">
    <name type="scientific">Naganishia onofrii</name>
    <dbReference type="NCBI Taxonomy" id="1851511"/>
    <lineage>
        <taxon>Eukaryota</taxon>
        <taxon>Fungi</taxon>
        <taxon>Dikarya</taxon>
        <taxon>Basidiomycota</taxon>
        <taxon>Agaricomycotina</taxon>
        <taxon>Tremellomycetes</taxon>
        <taxon>Filobasidiales</taxon>
        <taxon>Filobasidiaceae</taxon>
        <taxon>Naganishia</taxon>
    </lineage>
</organism>
<accession>A0ACC2WXY4</accession>
<gene>
    <name evidence="1" type="ORF">QFC24_006855</name>
</gene>
<dbReference type="Proteomes" id="UP001234202">
    <property type="component" value="Unassembled WGS sequence"/>
</dbReference>
<sequence length="119" mass="13591">MLGSDELRAWYGPDHVELAIDRGAVGTLLISDELFRSNDPVQRRRYVQMVEAVRAKGGEALIFSSMHESGQQLNLLTGIAAILTYPLDIEVVEMEEKEEKERLQKEKEERENGREDMQS</sequence>
<evidence type="ECO:0000313" key="1">
    <source>
        <dbReference type="EMBL" id="KAJ9116014.1"/>
    </source>
</evidence>
<comment type="caution">
    <text evidence="1">The sequence shown here is derived from an EMBL/GenBank/DDBJ whole genome shotgun (WGS) entry which is preliminary data.</text>
</comment>
<reference evidence="1" key="1">
    <citation type="submission" date="2023-04" db="EMBL/GenBank/DDBJ databases">
        <title>Draft Genome sequencing of Naganishia species isolated from polar environments using Oxford Nanopore Technology.</title>
        <authorList>
            <person name="Leo P."/>
            <person name="Venkateswaran K."/>
        </authorList>
    </citation>
    <scope>NUCLEOTIDE SEQUENCE</scope>
    <source>
        <strain evidence="1">DBVPG 5303</strain>
    </source>
</reference>
<dbReference type="EMBL" id="JASBWV010000040">
    <property type="protein sequence ID" value="KAJ9116014.1"/>
    <property type="molecule type" value="Genomic_DNA"/>
</dbReference>
<protein>
    <submittedName>
        <fullName evidence="1">Uncharacterized protein</fullName>
    </submittedName>
</protein>
<proteinExistence type="predicted"/>
<name>A0ACC2WXY4_9TREE</name>
<keyword evidence="2" id="KW-1185">Reference proteome</keyword>
<evidence type="ECO:0000313" key="2">
    <source>
        <dbReference type="Proteomes" id="UP001234202"/>
    </source>
</evidence>